<dbReference type="InterPro" id="IPR059078">
    <property type="entry name" value="NTF2-like_nem"/>
</dbReference>
<dbReference type="KEGG" id="crq:GCK72_006942"/>
<dbReference type="GeneID" id="9823912"/>
<keyword evidence="1" id="KW-0732">Signal</keyword>
<proteinExistence type="predicted"/>
<evidence type="ECO:0000256" key="1">
    <source>
        <dbReference type="SAM" id="SignalP"/>
    </source>
</evidence>
<evidence type="ECO:0000313" key="3">
    <source>
        <dbReference type="EMBL" id="KAF1766984.1"/>
    </source>
</evidence>
<reference evidence="3 4" key="1">
    <citation type="submission" date="2019-12" db="EMBL/GenBank/DDBJ databases">
        <title>Chromosome-level assembly of the Caenorhabditis remanei genome.</title>
        <authorList>
            <person name="Teterina A.A."/>
            <person name="Willis J.H."/>
            <person name="Phillips P.C."/>
        </authorList>
    </citation>
    <scope>NUCLEOTIDE SEQUENCE [LARGE SCALE GENOMIC DNA]</scope>
    <source>
        <strain evidence="3 4">PX506</strain>
        <tissue evidence="3">Whole organism</tissue>
    </source>
</reference>
<comment type="caution">
    <text evidence="3">The sequence shown here is derived from an EMBL/GenBank/DDBJ whole genome shotgun (WGS) entry which is preliminary data.</text>
</comment>
<feature type="domain" description="Nuclear transport factor 2-like" evidence="2">
    <location>
        <begin position="27"/>
        <end position="145"/>
    </location>
</feature>
<evidence type="ECO:0000259" key="2">
    <source>
        <dbReference type="Pfam" id="PF26531"/>
    </source>
</evidence>
<accession>A0A6A5HK67</accession>
<name>A0A6A5HK67_CAERE</name>
<dbReference type="AlphaFoldDB" id="A0A6A5HK67"/>
<dbReference type="EMBL" id="WUAV01000002">
    <property type="protein sequence ID" value="KAF1766984.1"/>
    <property type="molecule type" value="Genomic_DNA"/>
</dbReference>
<dbReference type="RefSeq" id="XP_003110087.2">
    <property type="nucleotide sequence ID" value="XM_003110039.2"/>
</dbReference>
<dbReference type="CTD" id="9823912"/>
<protein>
    <recommendedName>
        <fullName evidence="2">Nuclear transport factor 2-like domain-containing protein</fullName>
    </recommendedName>
</protein>
<dbReference type="Pfam" id="PF26531">
    <property type="entry name" value="NTF2_4"/>
    <property type="match status" value="1"/>
</dbReference>
<sequence>MPSPVFLLLLTFLSHVASAAHPGHLPPPMELAKDFFERMMTAVDSRNVVAIKKFFSPTALADPETSKIYETISDELAGYSRTIDHAFYDVFKQPKKHTWILNCTVFFRGPHPTYSRKNFDLTLENQYNNPQTIPEAWQVKSMHRKVYSRKISKLENFNSADAEQMLSHLLTEFMHSIMTRDIGRLERIVYMKDEFSISPTGMQQLFDLFNGNRVEVRSYRIVSSGEVTSTIVFTNQATQVANLFWMVFKNQFSENPFEWKITDMKLMFNDFGPPRDFAGFDGILNFSH</sequence>
<feature type="signal peptide" evidence="1">
    <location>
        <begin position="1"/>
        <end position="19"/>
    </location>
</feature>
<gene>
    <name evidence="3" type="ORF">GCK72_006942</name>
</gene>
<dbReference type="Proteomes" id="UP000483820">
    <property type="component" value="Chromosome II"/>
</dbReference>
<feature type="chain" id="PRO_5025351842" description="Nuclear transport factor 2-like domain-containing protein" evidence="1">
    <location>
        <begin position="20"/>
        <end position="288"/>
    </location>
</feature>
<evidence type="ECO:0000313" key="4">
    <source>
        <dbReference type="Proteomes" id="UP000483820"/>
    </source>
</evidence>
<organism evidence="3 4">
    <name type="scientific">Caenorhabditis remanei</name>
    <name type="common">Caenorhabditis vulgaris</name>
    <dbReference type="NCBI Taxonomy" id="31234"/>
    <lineage>
        <taxon>Eukaryota</taxon>
        <taxon>Metazoa</taxon>
        <taxon>Ecdysozoa</taxon>
        <taxon>Nematoda</taxon>
        <taxon>Chromadorea</taxon>
        <taxon>Rhabditida</taxon>
        <taxon>Rhabditina</taxon>
        <taxon>Rhabditomorpha</taxon>
        <taxon>Rhabditoidea</taxon>
        <taxon>Rhabditidae</taxon>
        <taxon>Peloderinae</taxon>
        <taxon>Caenorhabditis</taxon>
    </lineage>
</organism>